<name>A0AAD4H8W7_9FUNG</name>
<keyword evidence="2" id="KW-0732">Signal</keyword>
<comment type="caution">
    <text evidence="4">The sequence shown here is derived from an EMBL/GenBank/DDBJ whole genome shotgun (WGS) entry which is preliminary data.</text>
</comment>
<dbReference type="AlphaFoldDB" id="A0AAD4H8W7"/>
<dbReference type="EMBL" id="JAAAIL010000380">
    <property type="protein sequence ID" value="KAG0276355.1"/>
    <property type="molecule type" value="Genomic_DNA"/>
</dbReference>
<evidence type="ECO:0000259" key="3">
    <source>
        <dbReference type="SMART" id="SM00737"/>
    </source>
</evidence>
<accession>A0AAD4H8W7</accession>
<sequence>MKFAATLTVLASAALSVASAQGGTYTALSSCNSTSSVHFDASNYSISPSPMCIGKPFCMTASGTISTPITQGAEYIIRGRYIGHSVINESYDLCALLAANGTPCPIAAGAFNLNICVNAMPNLPYNMPLDYQFYATNGDSELIFCQITPDFPSRAPHPASGIVATTCA</sequence>
<dbReference type="SMART" id="SM00737">
    <property type="entry name" value="ML"/>
    <property type="match status" value="1"/>
</dbReference>
<protein>
    <recommendedName>
        <fullName evidence="1">Phosphatidylglycerol/phosphatidylinositol transfer protein</fullName>
    </recommendedName>
</protein>
<dbReference type="SUPFAM" id="SSF81296">
    <property type="entry name" value="E set domains"/>
    <property type="match status" value="1"/>
</dbReference>
<dbReference type="Pfam" id="PF02221">
    <property type="entry name" value="E1_DerP2_DerF2"/>
    <property type="match status" value="1"/>
</dbReference>
<feature type="domain" description="MD-2-related lipid-recognition" evidence="3">
    <location>
        <begin position="28"/>
        <end position="150"/>
    </location>
</feature>
<feature type="signal peptide" evidence="2">
    <location>
        <begin position="1"/>
        <end position="20"/>
    </location>
</feature>
<evidence type="ECO:0000313" key="5">
    <source>
        <dbReference type="Proteomes" id="UP001194580"/>
    </source>
</evidence>
<organism evidence="4 5">
    <name type="scientific">Linnemannia exigua</name>
    <dbReference type="NCBI Taxonomy" id="604196"/>
    <lineage>
        <taxon>Eukaryota</taxon>
        <taxon>Fungi</taxon>
        <taxon>Fungi incertae sedis</taxon>
        <taxon>Mucoromycota</taxon>
        <taxon>Mortierellomycotina</taxon>
        <taxon>Mortierellomycetes</taxon>
        <taxon>Mortierellales</taxon>
        <taxon>Mortierellaceae</taxon>
        <taxon>Linnemannia</taxon>
    </lineage>
</organism>
<evidence type="ECO:0000256" key="2">
    <source>
        <dbReference type="SAM" id="SignalP"/>
    </source>
</evidence>
<dbReference type="InterPro" id="IPR003172">
    <property type="entry name" value="ML_dom"/>
</dbReference>
<proteinExistence type="predicted"/>
<evidence type="ECO:0000256" key="1">
    <source>
        <dbReference type="ARBA" id="ARBA00016056"/>
    </source>
</evidence>
<reference evidence="4" key="1">
    <citation type="journal article" date="2020" name="Fungal Divers.">
        <title>Resolving the Mortierellaceae phylogeny through synthesis of multi-gene phylogenetics and phylogenomics.</title>
        <authorList>
            <person name="Vandepol N."/>
            <person name="Liber J."/>
            <person name="Desiro A."/>
            <person name="Na H."/>
            <person name="Kennedy M."/>
            <person name="Barry K."/>
            <person name="Grigoriev I.V."/>
            <person name="Miller A.N."/>
            <person name="O'Donnell K."/>
            <person name="Stajich J.E."/>
            <person name="Bonito G."/>
        </authorList>
    </citation>
    <scope>NUCLEOTIDE SEQUENCE</scope>
    <source>
        <strain evidence="4">NRRL 28262</strain>
    </source>
</reference>
<dbReference type="Proteomes" id="UP001194580">
    <property type="component" value="Unassembled WGS sequence"/>
</dbReference>
<dbReference type="PROSITE" id="PS51257">
    <property type="entry name" value="PROKAR_LIPOPROTEIN"/>
    <property type="match status" value="1"/>
</dbReference>
<keyword evidence="5" id="KW-1185">Reference proteome</keyword>
<feature type="chain" id="PRO_5042278084" description="Phosphatidylglycerol/phosphatidylinositol transfer protein" evidence="2">
    <location>
        <begin position="21"/>
        <end position="168"/>
    </location>
</feature>
<dbReference type="InterPro" id="IPR014756">
    <property type="entry name" value="Ig_E-set"/>
</dbReference>
<evidence type="ECO:0000313" key="4">
    <source>
        <dbReference type="EMBL" id="KAG0276355.1"/>
    </source>
</evidence>
<gene>
    <name evidence="4" type="ORF">BGZ95_007660</name>
</gene>